<feature type="binding site" evidence="7">
    <location>
        <position position="32"/>
    </location>
    <ligand>
        <name>substrate</name>
    </ligand>
</feature>
<comment type="subunit">
    <text evidence="7">Monomer.</text>
</comment>
<organism evidence="8 9">
    <name type="scientific">Pseudopedobacter beijingensis</name>
    <dbReference type="NCBI Taxonomy" id="1207056"/>
    <lineage>
        <taxon>Bacteria</taxon>
        <taxon>Pseudomonadati</taxon>
        <taxon>Bacteroidota</taxon>
        <taxon>Sphingobacteriia</taxon>
        <taxon>Sphingobacteriales</taxon>
        <taxon>Sphingobacteriaceae</taxon>
        <taxon>Pseudopedobacter</taxon>
    </lineage>
</organism>
<keyword evidence="9" id="KW-1185">Reference proteome</keyword>
<comment type="subcellular location">
    <subcellularLocation>
        <location evidence="7">Cytoplasm</location>
    </subcellularLocation>
</comment>
<comment type="similarity">
    <text evidence="7">Belongs to the shikimate kinase family.</text>
</comment>
<dbReference type="EC" id="2.7.1.71" evidence="7"/>
<evidence type="ECO:0000256" key="7">
    <source>
        <dbReference type="HAMAP-Rule" id="MF_00109"/>
    </source>
</evidence>
<feature type="binding site" evidence="7">
    <location>
        <begin position="10"/>
        <end position="15"/>
    </location>
    <ligand>
        <name>ATP</name>
        <dbReference type="ChEBI" id="CHEBI:30616"/>
    </ligand>
</feature>
<protein>
    <recommendedName>
        <fullName evidence="7">Shikimate kinase</fullName>
        <shortName evidence="7">SK</shortName>
        <ecNumber evidence="7">2.7.1.71</ecNumber>
    </recommendedName>
</protein>
<dbReference type="PANTHER" id="PTHR21087:SF16">
    <property type="entry name" value="SHIKIMATE KINASE 1, CHLOROPLASTIC"/>
    <property type="match status" value="1"/>
</dbReference>
<keyword evidence="4 7" id="KW-0418">Kinase</keyword>
<feature type="binding site" evidence="7">
    <location>
        <position position="139"/>
    </location>
    <ligand>
        <name>substrate</name>
    </ligand>
</feature>
<dbReference type="Pfam" id="PF01202">
    <property type="entry name" value="SKI"/>
    <property type="match status" value="1"/>
</dbReference>
<keyword evidence="1 7" id="KW-0028">Amino-acid biosynthesis</keyword>
<dbReference type="CDD" id="cd00464">
    <property type="entry name" value="SK"/>
    <property type="match status" value="1"/>
</dbReference>
<comment type="caution">
    <text evidence="8">The sequence shown here is derived from an EMBL/GenBank/DDBJ whole genome shotgun (WGS) entry which is preliminary data.</text>
</comment>
<evidence type="ECO:0000256" key="5">
    <source>
        <dbReference type="ARBA" id="ARBA00022840"/>
    </source>
</evidence>
<comment type="cofactor">
    <cofactor evidence="7">
        <name>Mg(2+)</name>
        <dbReference type="ChEBI" id="CHEBI:18420"/>
    </cofactor>
    <text evidence="7">Binds 1 Mg(2+) ion per subunit.</text>
</comment>
<dbReference type="InterPro" id="IPR000623">
    <property type="entry name" value="Shikimate_kinase/TSH1"/>
</dbReference>
<dbReference type="GO" id="GO:0004765">
    <property type="term" value="F:shikimate kinase activity"/>
    <property type="evidence" value="ECO:0007669"/>
    <property type="project" value="UniProtKB-EC"/>
</dbReference>
<evidence type="ECO:0000313" key="9">
    <source>
        <dbReference type="Proteomes" id="UP001597118"/>
    </source>
</evidence>
<dbReference type="InterPro" id="IPR027417">
    <property type="entry name" value="P-loop_NTPase"/>
</dbReference>
<dbReference type="NCBIfam" id="NF010555">
    <property type="entry name" value="PRK13949.1"/>
    <property type="match status" value="1"/>
</dbReference>
<gene>
    <name evidence="7" type="primary">aroK</name>
    <name evidence="8" type="ORF">ACFSAH_06080</name>
</gene>
<dbReference type="RefSeq" id="WP_379661818.1">
    <property type="nucleotide sequence ID" value="NZ_JBHUDG010000004.1"/>
</dbReference>
<keyword evidence="7" id="KW-0460">Magnesium</keyword>
<name>A0ABW4IBP8_9SPHI</name>
<evidence type="ECO:0000256" key="2">
    <source>
        <dbReference type="ARBA" id="ARBA00022679"/>
    </source>
</evidence>
<dbReference type="InterPro" id="IPR031322">
    <property type="entry name" value="Shikimate/glucono_kinase"/>
</dbReference>
<keyword evidence="7" id="KW-0479">Metal-binding</keyword>
<dbReference type="PRINTS" id="PR01100">
    <property type="entry name" value="SHIKIMTKNASE"/>
</dbReference>
<comment type="pathway">
    <text evidence="7">Metabolic intermediate biosynthesis; chorismate biosynthesis; chorismate from D-erythrose 4-phosphate and phosphoenolpyruvate: step 5/7.</text>
</comment>
<feature type="binding site" evidence="7">
    <location>
        <position position="78"/>
    </location>
    <ligand>
        <name>substrate</name>
    </ligand>
</feature>
<keyword evidence="5 7" id="KW-0067">ATP-binding</keyword>
<keyword evidence="2 7" id="KW-0808">Transferase</keyword>
<dbReference type="HAMAP" id="MF_00109">
    <property type="entry name" value="Shikimate_kinase"/>
    <property type="match status" value="1"/>
</dbReference>
<evidence type="ECO:0000313" key="8">
    <source>
        <dbReference type="EMBL" id="MFD1629439.1"/>
    </source>
</evidence>
<dbReference type="SUPFAM" id="SSF52540">
    <property type="entry name" value="P-loop containing nucleoside triphosphate hydrolases"/>
    <property type="match status" value="1"/>
</dbReference>
<comment type="function">
    <text evidence="7">Catalyzes the specific phosphorylation of the 3-hydroxyl group of shikimic acid using ATP as a cosubstrate.</text>
</comment>
<feature type="binding site" evidence="7">
    <location>
        <position position="56"/>
    </location>
    <ligand>
        <name>substrate</name>
    </ligand>
</feature>
<evidence type="ECO:0000256" key="3">
    <source>
        <dbReference type="ARBA" id="ARBA00022741"/>
    </source>
</evidence>
<feature type="binding site" evidence="7">
    <location>
        <position position="117"/>
    </location>
    <ligand>
        <name>ATP</name>
        <dbReference type="ChEBI" id="CHEBI:30616"/>
    </ligand>
</feature>
<dbReference type="PANTHER" id="PTHR21087">
    <property type="entry name" value="SHIKIMATE KINASE"/>
    <property type="match status" value="1"/>
</dbReference>
<evidence type="ECO:0000256" key="1">
    <source>
        <dbReference type="ARBA" id="ARBA00022605"/>
    </source>
</evidence>
<sequence length="170" mass="19273">MKIFLVGYMGCGKTRMGKKLSAKLNRPFIDLDVLIETTQQASIPDIFVQKGENHFREIERDTLQQSAIAEDAIVSTGGGAPCFFDNMEWMNNNGITIFIDPPEKVLADRLIAAKTERPLIKGKSKEELLEFIKEKLKERRPFYEQARIKLDGVDLTPDDVIAALEKENLM</sequence>
<keyword evidence="7" id="KW-0963">Cytoplasm</keyword>
<reference evidence="9" key="1">
    <citation type="journal article" date="2019" name="Int. J. Syst. Evol. Microbiol.">
        <title>The Global Catalogue of Microorganisms (GCM) 10K type strain sequencing project: providing services to taxonomists for standard genome sequencing and annotation.</title>
        <authorList>
            <consortium name="The Broad Institute Genomics Platform"/>
            <consortium name="The Broad Institute Genome Sequencing Center for Infectious Disease"/>
            <person name="Wu L."/>
            <person name="Ma J."/>
        </authorList>
    </citation>
    <scope>NUCLEOTIDE SEQUENCE [LARGE SCALE GENOMIC DNA]</scope>
    <source>
        <strain evidence="9">CCUG 53762</strain>
    </source>
</reference>
<keyword evidence="3 7" id="KW-0547">Nucleotide-binding</keyword>
<dbReference type="EMBL" id="JBHUDG010000004">
    <property type="protein sequence ID" value="MFD1629439.1"/>
    <property type="molecule type" value="Genomic_DNA"/>
</dbReference>
<dbReference type="Gene3D" id="3.40.50.300">
    <property type="entry name" value="P-loop containing nucleotide triphosphate hydrolases"/>
    <property type="match status" value="1"/>
</dbReference>
<comment type="catalytic activity">
    <reaction evidence="7">
        <text>shikimate + ATP = 3-phosphoshikimate + ADP + H(+)</text>
        <dbReference type="Rhea" id="RHEA:13121"/>
        <dbReference type="ChEBI" id="CHEBI:15378"/>
        <dbReference type="ChEBI" id="CHEBI:30616"/>
        <dbReference type="ChEBI" id="CHEBI:36208"/>
        <dbReference type="ChEBI" id="CHEBI:145989"/>
        <dbReference type="ChEBI" id="CHEBI:456216"/>
        <dbReference type="EC" id="2.7.1.71"/>
    </reaction>
</comment>
<feature type="binding site" evidence="7">
    <location>
        <position position="14"/>
    </location>
    <ligand>
        <name>Mg(2+)</name>
        <dbReference type="ChEBI" id="CHEBI:18420"/>
    </ligand>
</feature>
<dbReference type="Proteomes" id="UP001597118">
    <property type="component" value="Unassembled WGS sequence"/>
</dbReference>
<keyword evidence="6 7" id="KW-0057">Aromatic amino acid biosynthesis</keyword>
<evidence type="ECO:0000256" key="6">
    <source>
        <dbReference type="ARBA" id="ARBA00023141"/>
    </source>
</evidence>
<accession>A0ABW4IBP8</accession>
<evidence type="ECO:0000256" key="4">
    <source>
        <dbReference type="ARBA" id="ARBA00022777"/>
    </source>
</evidence>
<proteinExistence type="inferred from homology"/>
<comment type="caution">
    <text evidence="7">Lacks conserved residue(s) required for the propagation of feature annotation.</text>
</comment>